<dbReference type="InterPro" id="IPR017871">
    <property type="entry name" value="ABC_transporter-like_CS"/>
</dbReference>
<proteinExistence type="predicted"/>
<organism evidence="5 6">
    <name type="scientific">Fodinicola feengrottensis</name>
    <dbReference type="NCBI Taxonomy" id="435914"/>
    <lineage>
        <taxon>Bacteria</taxon>
        <taxon>Bacillati</taxon>
        <taxon>Actinomycetota</taxon>
        <taxon>Actinomycetes</taxon>
        <taxon>Mycobacteriales</taxon>
        <taxon>Fodinicola</taxon>
    </lineage>
</organism>
<evidence type="ECO:0000313" key="6">
    <source>
        <dbReference type="Proteomes" id="UP001500618"/>
    </source>
</evidence>
<evidence type="ECO:0000256" key="1">
    <source>
        <dbReference type="ARBA" id="ARBA00022448"/>
    </source>
</evidence>
<dbReference type="PROSITE" id="PS00211">
    <property type="entry name" value="ABC_TRANSPORTER_1"/>
    <property type="match status" value="1"/>
</dbReference>
<dbReference type="EMBL" id="BAAANY010000001">
    <property type="protein sequence ID" value="GAA1656459.1"/>
    <property type="molecule type" value="Genomic_DNA"/>
</dbReference>
<sequence>MTVTALNDHRPPVLELMEVEKIYGRSGSQTPALRGVSMTVRNGEFLAIVGPSGSGKTTMLHLAGTLERPTAGIVRVDGEDISRLPDRRLAAIRAYRIGFVFQHFFLSAGNTALENVADGLIYAGVPVRRRRVLAAQALERVGMSHRVRHRPHELSGGEQQRVAIARAVVGEPGLLLADEPTGNLDSESGAGVLALLRTLHAAGTAIALITHDVPLARSIPRTVTIQDGRIAQDSR</sequence>
<dbReference type="SUPFAM" id="SSF52540">
    <property type="entry name" value="P-loop containing nucleoside triphosphate hydrolases"/>
    <property type="match status" value="1"/>
</dbReference>
<protein>
    <submittedName>
        <fullName evidence="5">ABC transporter ATP-binding protein</fullName>
    </submittedName>
</protein>
<dbReference type="CDD" id="cd03255">
    <property type="entry name" value="ABC_MJ0796_LolCDE_FtsE"/>
    <property type="match status" value="1"/>
</dbReference>
<reference evidence="5 6" key="1">
    <citation type="journal article" date="2019" name="Int. J. Syst. Evol. Microbiol.">
        <title>The Global Catalogue of Microorganisms (GCM) 10K type strain sequencing project: providing services to taxonomists for standard genome sequencing and annotation.</title>
        <authorList>
            <consortium name="The Broad Institute Genomics Platform"/>
            <consortium name="The Broad Institute Genome Sequencing Center for Infectious Disease"/>
            <person name="Wu L."/>
            <person name="Ma J."/>
        </authorList>
    </citation>
    <scope>NUCLEOTIDE SEQUENCE [LARGE SCALE GENOMIC DNA]</scope>
    <source>
        <strain evidence="5 6">JCM 14718</strain>
    </source>
</reference>
<gene>
    <name evidence="5" type="ORF">GCM10009765_02390</name>
</gene>
<dbReference type="InterPro" id="IPR015854">
    <property type="entry name" value="ABC_transpr_LolD-like"/>
</dbReference>
<dbReference type="InterPro" id="IPR003593">
    <property type="entry name" value="AAA+_ATPase"/>
</dbReference>
<keyword evidence="1" id="KW-0813">Transport</keyword>
<evidence type="ECO:0000256" key="2">
    <source>
        <dbReference type="ARBA" id="ARBA00022741"/>
    </source>
</evidence>
<feature type="domain" description="ABC transporter" evidence="4">
    <location>
        <begin position="14"/>
        <end position="235"/>
    </location>
</feature>
<dbReference type="SMART" id="SM00382">
    <property type="entry name" value="AAA"/>
    <property type="match status" value="1"/>
</dbReference>
<dbReference type="Pfam" id="PF00005">
    <property type="entry name" value="ABC_tran"/>
    <property type="match status" value="1"/>
</dbReference>
<evidence type="ECO:0000259" key="4">
    <source>
        <dbReference type="PROSITE" id="PS50893"/>
    </source>
</evidence>
<dbReference type="InterPro" id="IPR017911">
    <property type="entry name" value="MacB-like_ATP-bd"/>
</dbReference>
<dbReference type="RefSeq" id="WP_344306299.1">
    <property type="nucleotide sequence ID" value="NZ_BAAANY010000001.1"/>
</dbReference>
<evidence type="ECO:0000313" key="5">
    <source>
        <dbReference type="EMBL" id="GAA1656459.1"/>
    </source>
</evidence>
<dbReference type="Gene3D" id="3.40.50.300">
    <property type="entry name" value="P-loop containing nucleotide triphosphate hydrolases"/>
    <property type="match status" value="1"/>
</dbReference>
<dbReference type="Proteomes" id="UP001500618">
    <property type="component" value="Unassembled WGS sequence"/>
</dbReference>
<dbReference type="InterPro" id="IPR003439">
    <property type="entry name" value="ABC_transporter-like_ATP-bd"/>
</dbReference>
<dbReference type="PANTHER" id="PTHR24220:SF86">
    <property type="entry name" value="ABC TRANSPORTER ABCH.1"/>
    <property type="match status" value="1"/>
</dbReference>
<keyword evidence="3 5" id="KW-0067">ATP-binding</keyword>
<dbReference type="GO" id="GO:0005524">
    <property type="term" value="F:ATP binding"/>
    <property type="evidence" value="ECO:0007669"/>
    <property type="project" value="UniProtKB-KW"/>
</dbReference>
<evidence type="ECO:0000256" key="3">
    <source>
        <dbReference type="ARBA" id="ARBA00022840"/>
    </source>
</evidence>
<accession>A0ABN2FQF5</accession>
<dbReference type="PANTHER" id="PTHR24220">
    <property type="entry name" value="IMPORT ATP-BINDING PROTEIN"/>
    <property type="match status" value="1"/>
</dbReference>
<keyword evidence="2" id="KW-0547">Nucleotide-binding</keyword>
<dbReference type="InterPro" id="IPR027417">
    <property type="entry name" value="P-loop_NTPase"/>
</dbReference>
<keyword evidence="6" id="KW-1185">Reference proteome</keyword>
<name>A0ABN2FQF5_9ACTN</name>
<comment type="caution">
    <text evidence="5">The sequence shown here is derived from an EMBL/GenBank/DDBJ whole genome shotgun (WGS) entry which is preliminary data.</text>
</comment>
<dbReference type="PROSITE" id="PS50893">
    <property type="entry name" value="ABC_TRANSPORTER_2"/>
    <property type="match status" value="1"/>
</dbReference>